<dbReference type="InterPro" id="IPR016135">
    <property type="entry name" value="UBQ-conjugating_enzyme/RWD"/>
</dbReference>
<dbReference type="InterPro" id="IPR050113">
    <property type="entry name" value="Ub_conjugating_enzyme"/>
</dbReference>
<evidence type="ECO:0000259" key="2">
    <source>
        <dbReference type="PROSITE" id="PS50127"/>
    </source>
</evidence>
<keyword evidence="1" id="KW-0833">Ubl conjugation pathway</keyword>
<dbReference type="AlphaFoldDB" id="A0A383UK24"/>
<evidence type="ECO:0000313" key="3">
    <source>
        <dbReference type="EMBL" id="SZF00186.1"/>
    </source>
</evidence>
<dbReference type="Proteomes" id="UP000275772">
    <property type="component" value="Unassembled WGS sequence"/>
</dbReference>
<protein>
    <recommendedName>
        <fullName evidence="2">UBC core domain-containing protein</fullName>
    </recommendedName>
</protein>
<dbReference type="SMART" id="SM00212">
    <property type="entry name" value="UBCc"/>
    <property type="match status" value="1"/>
</dbReference>
<evidence type="ECO:0000313" key="4">
    <source>
        <dbReference type="Proteomes" id="UP000275772"/>
    </source>
</evidence>
<dbReference type="PANTHER" id="PTHR24067">
    <property type="entry name" value="UBIQUITIN-CONJUGATING ENZYME E2"/>
    <property type="match status" value="1"/>
</dbReference>
<gene>
    <name evidence="3" type="ORF">BLGHR1_10915</name>
</gene>
<proteinExistence type="predicted"/>
<dbReference type="EMBL" id="UNSH01000008">
    <property type="protein sequence ID" value="SZF00186.1"/>
    <property type="molecule type" value="Genomic_DNA"/>
</dbReference>
<dbReference type="InterPro" id="IPR000608">
    <property type="entry name" value="UBC"/>
</dbReference>
<name>A0A383UK24_BLUHO</name>
<organism evidence="3 4">
    <name type="scientific">Blumeria hordei</name>
    <name type="common">Barley powdery mildew</name>
    <name type="synonym">Blumeria graminis f. sp. hordei</name>
    <dbReference type="NCBI Taxonomy" id="2867405"/>
    <lineage>
        <taxon>Eukaryota</taxon>
        <taxon>Fungi</taxon>
        <taxon>Dikarya</taxon>
        <taxon>Ascomycota</taxon>
        <taxon>Pezizomycotina</taxon>
        <taxon>Leotiomycetes</taxon>
        <taxon>Erysiphales</taxon>
        <taxon>Erysiphaceae</taxon>
        <taxon>Blumeria</taxon>
    </lineage>
</organism>
<accession>A0A383UK24</accession>
<dbReference type="Gene3D" id="3.10.110.10">
    <property type="entry name" value="Ubiquitin Conjugating Enzyme"/>
    <property type="match status" value="1"/>
</dbReference>
<dbReference type="VEuPathDB" id="FungiDB:BLGHR1_10915"/>
<dbReference type="SUPFAM" id="SSF54495">
    <property type="entry name" value="UBC-like"/>
    <property type="match status" value="1"/>
</dbReference>
<reference evidence="3 4" key="1">
    <citation type="submission" date="2017-11" db="EMBL/GenBank/DDBJ databases">
        <authorList>
            <person name="Kracher B."/>
        </authorList>
    </citation>
    <scope>NUCLEOTIDE SEQUENCE [LARGE SCALE GENOMIC DNA]</scope>
    <source>
        <strain evidence="3 4">RACE1</strain>
    </source>
</reference>
<dbReference type="Pfam" id="PF00179">
    <property type="entry name" value="UQ_con"/>
    <property type="match status" value="1"/>
</dbReference>
<evidence type="ECO:0000256" key="1">
    <source>
        <dbReference type="ARBA" id="ARBA00022786"/>
    </source>
</evidence>
<feature type="domain" description="UBC core" evidence="2">
    <location>
        <begin position="4"/>
        <end position="159"/>
    </location>
</feature>
<sequence>MSQSAAKRVLTELRNFAASGNNSDFVEALAPTSHDNILELAAILSGRALPESTGYTGGRWRLAIDVPIGYPNVPPRLRFVTKVCHANVSWDTGAICLDLLRQRWTPVLGLVAALECVGRLLADAGTDSPLGLEVAALERNGDLVAKRALVTYWCAEERWEGDLDDIQPCPQSLNFA</sequence>
<dbReference type="PROSITE" id="PS50127">
    <property type="entry name" value="UBC_2"/>
    <property type="match status" value="1"/>
</dbReference>